<dbReference type="OrthoDB" id="10009287at2759"/>
<evidence type="ECO:0000313" key="4">
    <source>
        <dbReference type="RefSeq" id="XP_031371404.1"/>
    </source>
</evidence>
<keyword evidence="1" id="KW-0812">Transmembrane</keyword>
<comment type="caution">
    <text evidence="1">Lacks conserved residue(s) required for the propagation of feature annotation.</text>
</comment>
<sequence length="113" mass="13507">MGHLWTFITKMHSLAGPALMLLYPIYASVMAIETSKIEDEQWLPYWIFYSFLTLVEMLLRPLLQWIPIWYDLKLVLVAWLVLPRFKGAAFLYQKLVREQLMKHAEVVMKRKVH</sequence>
<dbReference type="AlphaFoldDB" id="A0A6P8BP00"/>
<keyword evidence="1" id="KW-0472">Membrane</keyword>
<keyword evidence="2" id="KW-1185">Reference proteome</keyword>
<dbReference type="PANTHER" id="PTHR12300">
    <property type="entry name" value="HVA22-LIKE PROTEINS"/>
    <property type="match status" value="1"/>
</dbReference>
<name>A0A6P8BP00_PUNGR</name>
<keyword evidence="1" id="KW-1133">Transmembrane helix</keyword>
<protein>
    <recommendedName>
        <fullName evidence="1">HVA22-like protein</fullName>
    </recommendedName>
</protein>
<dbReference type="PANTHER" id="PTHR12300:SF139">
    <property type="entry name" value="HVA22-LIKE PROTEIN E"/>
    <property type="match status" value="1"/>
</dbReference>
<reference evidence="2" key="1">
    <citation type="journal article" date="2020" name="Plant Biotechnol. J.">
        <title>The pomegranate (Punica granatum L.) draft genome dissects genetic divergence between soft- and hard-seeded cultivars.</title>
        <authorList>
            <person name="Luo X."/>
            <person name="Li H."/>
            <person name="Wu Z."/>
            <person name="Yao W."/>
            <person name="Zhao P."/>
            <person name="Cao D."/>
            <person name="Yu H."/>
            <person name="Li K."/>
            <person name="Poudel K."/>
            <person name="Zhao D."/>
            <person name="Zhang F."/>
            <person name="Xia X."/>
            <person name="Chen L."/>
            <person name="Wang Q."/>
            <person name="Jing D."/>
            <person name="Cao S."/>
        </authorList>
    </citation>
    <scope>NUCLEOTIDE SEQUENCE [LARGE SCALE GENOMIC DNA]</scope>
</reference>
<evidence type="ECO:0000313" key="2">
    <source>
        <dbReference type="Proteomes" id="UP000515151"/>
    </source>
</evidence>
<proteinExistence type="inferred from homology"/>
<dbReference type="InterPro" id="IPR004345">
    <property type="entry name" value="TB2_DP1_HVA22"/>
</dbReference>
<dbReference type="GO" id="GO:0016020">
    <property type="term" value="C:membrane"/>
    <property type="evidence" value="ECO:0007669"/>
    <property type="project" value="UniProtKB-SubCell"/>
</dbReference>
<dbReference type="Proteomes" id="UP000515151">
    <property type="component" value="Chromosome 8"/>
</dbReference>
<evidence type="ECO:0000256" key="1">
    <source>
        <dbReference type="RuleBase" id="RU362006"/>
    </source>
</evidence>
<feature type="transmembrane region" description="Helical" evidence="1">
    <location>
        <begin position="43"/>
        <end position="62"/>
    </location>
</feature>
<gene>
    <name evidence="3 4" type="primary">LOC116186980</name>
</gene>
<accession>A0A6P8BP00</accession>
<dbReference type="Pfam" id="PF03134">
    <property type="entry name" value="TB2_DP1_HVA22"/>
    <property type="match status" value="1"/>
</dbReference>
<dbReference type="RefSeq" id="XP_031371404.1">
    <property type="nucleotide sequence ID" value="XM_031515544.1"/>
</dbReference>
<comment type="subcellular location">
    <subcellularLocation>
        <location evidence="1">Membrane</location>
        <topology evidence="1">Multi-pass membrane protein</topology>
    </subcellularLocation>
</comment>
<comment type="similarity">
    <text evidence="1">Belongs to the DP1 family.</text>
</comment>
<reference evidence="3 4" key="2">
    <citation type="submission" date="2025-04" db="UniProtKB">
        <authorList>
            <consortium name="RefSeq"/>
        </authorList>
    </citation>
    <scope>IDENTIFICATION</scope>
    <source>
        <tissue evidence="3 4">Leaf</tissue>
    </source>
</reference>
<dbReference type="RefSeq" id="XP_031371403.1">
    <property type="nucleotide sequence ID" value="XM_031515543.1"/>
</dbReference>
<evidence type="ECO:0000313" key="3">
    <source>
        <dbReference type="RefSeq" id="XP_031371403.1"/>
    </source>
</evidence>
<dbReference type="GeneID" id="116186980"/>
<organism evidence="2 3">
    <name type="scientific">Punica granatum</name>
    <name type="common">Pomegranate</name>
    <dbReference type="NCBI Taxonomy" id="22663"/>
    <lineage>
        <taxon>Eukaryota</taxon>
        <taxon>Viridiplantae</taxon>
        <taxon>Streptophyta</taxon>
        <taxon>Embryophyta</taxon>
        <taxon>Tracheophyta</taxon>
        <taxon>Spermatophyta</taxon>
        <taxon>Magnoliopsida</taxon>
        <taxon>eudicotyledons</taxon>
        <taxon>Gunneridae</taxon>
        <taxon>Pentapetalae</taxon>
        <taxon>rosids</taxon>
        <taxon>malvids</taxon>
        <taxon>Myrtales</taxon>
        <taxon>Lythraceae</taxon>
        <taxon>Punica</taxon>
    </lineage>
</organism>